<feature type="compositionally biased region" description="Low complexity" evidence="2">
    <location>
        <begin position="114"/>
        <end position="125"/>
    </location>
</feature>
<organism evidence="3 4">
    <name type="scientific">Riccia fluitans</name>
    <dbReference type="NCBI Taxonomy" id="41844"/>
    <lineage>
        <taxon>Eukaryota</taxon>
        <taxon>Viridiplantae</taxon>
        <taxon>Streptophyta</taxon>
        <taxon>Embryophyta</taxon>
        <taxon>Marchantiophyta</taxon>
        <taxon>Marchantiopsida</taxon>
        <taxon>Marchantiidae</taxon>
        <taxon>Marchantiales</taxon>
        <taxon>Ricciaceae</taxon>
        <taxon>Riccia</taxon>
    </lineage>
</organism>
<evidence type="ECO:0000313" key="4">
    <source>
        <dbReference type="Proteomes" id="UP001605036"/>
    </source>
</evidence>
<evidence type="ECO:0000256" key="1">
    <source>
        <dbReference type="SAM" id="Coils"/>
    </source>
</evidence>
<proteinExistence type="predicted"/>
<name>A0ABD1XF60_9MARC</name>
<comment type="caution">
    <text evidence="3">The sequence shown here is derived from an EMBL/GenBank/DDBJ whole genome shotgun (WGS) entry which is preliminary data.</text>
</comment>
<sequence length="135" mass="15165">MIWDERNDRNLRGRTNVPPLSVVLHKASLALESTPDLNIGRKKLEALPLAKGSINKWRFYELSYTTGEGHYMSFWLYVAREKTRKQSLTRLAEAAAEEIEAVTRQLEKVILEAAPASSSTPPSNSCEGINLSARH</sequence>
<gene>
    <name evidence="3" type="ORF">R1flu_026153</name>
</gene>
<dbReference type="AlphaFoldDB" id="A0ABD1XF60"/>
<keyword evidence="4" id="KW-1185">Reference proteome</keyword>
<keyword evidence="1" id="KW-0175">Coiled coil</keyword>
<dbReference type="Proteomes" id="UP001605036">
    <property type="component" value="Unassembled WGS sequence"/>
</dbReference>
<evidence type="ECO:0000256" key="2">
    <source>
        <dbReference type="SAM" id="MobiDB-lite"/>
    </source>
</evidence>
<protein>
    <submittedName>
        <fullName evidence="3">Uncharacterized protein</fullName>
    </submittedName>
</protein>
<feature type="coiled-coil region" evidence="1">
    <location>
        <begin position="78"/>
        <end position="112"/>
    </location>
</feature>
<accession>A0ABD1XF60</accession>
<feature type="region of interest" description="Disordered" evidence="2">
    <location>
        <begin position="114"/>
        <end position="135"/>
    </location>
</feature>
<evidence type="ECO:0000313" key="3">
    <source>
        <dbReference type="EMBL" id="KAL2607580.1"/>
    </source>
</evidence>
<reference evidence="3 4" key="1">
    <citation type="submission" date="2024-09" db="EMBL/GenBank/DDBJ databases">
        <title>Chromosome-scale assembly of Riccia fluitans.</title>
        <authorList>
            <person name="Paukszto L."/>
            <person name="Sawicki J."/>
            <person name="Karawczyk K."/>
            <person name="Piernik-Szablinska J."/>
            <person name="Szczecinska M."/>
            <person name="Mazdziarz M."/>
        </authorList>
    </citation>
    <scope>NUCLEOTIDE SEQUENCE [LARGE SCALE GENOMIC DNA]</scope>
    <source>
        <strain evidence="3">Rf_01</strain>
        <tissue evidence="3">Aerial parts of the thallus</tissue>
    </source>
</reference>
<dbReference type="EMBL" id="JBHFFA010000008">
    <property type="protein sequence ID" value="KAL2607580.1"/>
    <property type="molecule type" value="Genomic_DNA"/>
</dbReference>